<keyword evidence="2" id="KW-1185">Reference proteome</keyword>
<gene>
    <name evidence="1" type="ORF">BDN72DRAFT_863623</name>
</gene>
<proteinExistence type="predicted"/>
<accession>A0ACD3A7N2</accession>
<protein>
    <submittedName>
        <fullName evidence="1">Uncharacterized protein</fullName>
    </submittedName>
</protein>
<evidence type="ECO:0000313" key="2">
    <source>
        <dbReference type="Proteomes" id="UP000308600"/>
    </source>
</evidence>
<evidence type="ECO:0000313" key="1">
    <source>
        <dbReference type="EMBL" id="TFK61415.1"/>
    </source>
</evidence>
<reference evidence="1 2" key="1">
    <citation type="journal article" date="2019" name="Nat. Ecol. Evol.">
        <title>Megaphylogeny resolves global patterns of mushroom evolution.</title>
        <authorList>
            <person name="Varga T."/>
            <person name="Krizsan K."/>
            <person name="Foldi C."/>
            <person name="Dima B."/>
            <person name="Sanchez-Garcia M."/>
            <person name="Sanchez-Ramirez S."/>
            <person name="Szollosi G.J."/>
            <person name="Szarkandi J.G."/>
            <person name="Papp V."/>
            <person name="Albert L."/>
            <person name="Andreopoulos W."/>
            <person name="Angelini C."/>
            <person name="Antonin V."/>
            <person name="Barry K.W."/>
            <person name="Bougher N.L."/>
            <person name="Buchanan P."/>
            <person name="Buyck B."/>
            <person name="Bense V."/>
            <person name="Catcheside P."/>
            <person name="Chovatia M."/>
            <person name="Cooper J."/>
            <person name="Damon W."/>
            <person name="Desjardin D."/>
            <person name="Finy P."/>
            <person name="Geml J."/>
            <person name="Haridas S."/>
            <person name="Hughes K."/>
            <person name="Justo A."/>
            <person name="Karasinski D."/>
            <person name="Kautmanova I."/>
            <person name="Kiss B."/>
            <person name="Kocsube S."/>
            <person name="Kotiranta H."/>
            <person name="LaButti K.M."/>
            <person name="Lechner B.E."/>
            <person name="Liimatainen K."/>
            <person name="Lipzen A."/>
            <person name="Lukacs Z."/>
            <person name="Mihaltcheva S."/>
            <person name="Morgado L.N."/>
            <person name="Niskanen T."/>
            <person name="Noordeloos M.E."/>
            <person name="Ohm R.A."/>
            <person name="Ortiz-Santana B."/>
            <person name="Ovrebo C."/>
            <person name="Racz N."/>
            <person name="Riley R."/>
            <person name="Savchenko A."/>
            <person name="Shiryaev A."/>
            <person name="Soop K."/>
            <person name="Spirin V."/>
            <person name="Szebenyi C."/>
            <person name="Tomsovsky M."/>
            <person name="Tulloss R.E."/>
            <person name="Uehling J."/>
            <person name="Grigoriev I.V."/>
            <person name="Vagvolgyi C."/>
            <person name="Papp T."/>
            <person name="Martin F.M."/>
            <person name="Miettinen O."/>
            <person name="Hibbett D.S."/>
            <person name="Nagy L.G."/>
        </authorList>
    </citation>
    <scope>NUCLEOTIDE SEQUENCE [LARGE SCALE GENOMIC DNA]</scope>
    <source>
        <strain evidence="1 2">NL-1719</strain>
    </source>
</reference>
<name>A0ACD3A7N2_9AGAR</name>
<dbReference type="Proteomes" id="UP000308600">
    <property type="component" value="Unassembled WGS sequence"/>
</dbReference>
<organism evidence="1 2">
    <name type="scientific">Pluteus cervinus</name>
    <dbReference type="NCBI Taxonomy" id="181527"/>
    <lineage>
        <taxon>Eukaryota</taxon>
        <taxon>Fungi</taxon>
        <taxon>Dikarya</taxon>
        <taxon>Basidiomycota</taxon>
        <taxon>Agaricomycotina</taxon>
        <taxon>Agaricomycetes</taxon>
        <taxon>Agaricomycetidae</taxon>
        <taxon>Agaricales</taxon>
        <taxon>Pluteineae</taxon>
        <taxon>Pluteaceae</taxon>
        <taxon>Pluteus</taxon>
    </lineage>
</organism>
<sequence length="1118" mass="124890">MSQSLYSSKGFQELPWMVPVEEWPKQHDDLSSLLKALRTFEATIPTSEYAAMKGFKHITGLSEAPFYGQLAQGVSWLMAYRLVDVVTYHRICASDEKRLRVILQGERARTFELGSIQISNSDNWPSLISAAHSSFKGVPRDEQPHNIQSPEPTTTLVSTQSENILLNFSLAALHMRILLNGHADIPDKQDLFTALAQNSRYSPGLAEANRQPDHWRVILNMNPASLKAPLHLSLAVSPIFLFSPLPITTYSINRGQIFKTWVSFGCARPNDILQVEERIWNLLIDLAQHVYTTAQIKSFIATLLDSITFSTDSPTSYNWFTTQLVVRPPLSLVPAASVIPVISSQQPPSGYPKTTTTQLGVQHSPPGNNMLVPSNSREPAAQTAEPPSPPSPRPTAQQDVLLSTPRQTPPTQHNDDGETTSPTQVRLPTPEQDLIMSPPQHRPGYQTPPPDEDCGSNVLTPLRDRGRKRRRQQSDLTSPSSQIRSPTPTAPNLQPSSQAEQPAVSPNQGNRNDQAVVRELRKRKGVSNPPAGEPKPKKSKARGSLSLPQRDPQRNRLARYETESIRQAPQIQDDSGAPSQPFFMKGDIKLIIKVEPDNSEDVERIISMLAKDNAATSAVHTLTSAVHTLTRAEFTKAKHELMNIFRHKHIVIHNQYPVDYEFDAYGMETLVRPGSKIRIDDQSTGCVGVGLSSDFVASHAGESSILYSSDFPMADGQSPSIYISTDAYASTNREARYPRSYPVEAMRWGLCGTQWAYHSLSVEPDGMALRLHVVCGQLILFIPRALPPAHENPTASSPPSESPSFLFSPKDLIDLSNWDFTRGLPKRPSFEAVLLPAGSEIYLQPLTPYFLLTASSTICHASYLVSAGTIQRTVAGMYNSFVVQHPTNHTFSKPEFHYAIRLTLWHWYQYLVASPSPSMHIPDLTKMEGVVDLFSLINLAELTTLIYRPTYLDLSSNTFETCLGFIEARRVARLILKWFNASYRIHCTNYITNAERPHRVQDIFEHFLGCQAHAIHSGLQLSPDCDVEDLPFQFMSHLEVQFPDNEIFWEPFGRGEGLWSYDFPHPLDKMRVEPILNPTFDLNHFISTIDGNTPLDTPWAEALGINLALLHPRSSTQS</sequence>
<dbReference type="EMBL" id="ML208662">
    <property type="protein sequence ID" value="TFK61415.1"/>
    <property type="molecule type" value="Genomic_DNA"/>
</dbReference>